<feature type="compositionally biased region" description="Low complexity" evidence="2">
    <location>
        <begin position="7"/>
        <end position="26"/>
    </location>
</feature>
<feature type="compositionally biased region" description="Low complexity" evidence="2">
    <location>
        <begin position="64"/>
        <end position="106"/>
    </location>
</feature>
<feature type="region of interest" description="Disordered" evidence="2">
    <location>
        <begin position="794"/>
        <end position="908"/>
    </location>
</feature>
<evidence type="ECO:0000313" key="5">
    <source>
        <dbReference type="RefSeq" id="XP_030373471.1"/>
    </source>
</evidence>
<dbReference type="GeneID" id="115623340"/>
<feature type="compositionally biased region" description="Basic and acidic residues" evidence="2">
    <location>
        <begin position="107"/>
        <end position="117"/>
    </location>
</feature>
<feature type="compositionally biased region" description="Acidic residues" evidence="2">
    <location>
        <begin position="280"/>
        <end position="292"/>
    </location>
</feature>
<dbReference type="AlphaFoldDB" id="A0A6J2TER0"/>
<feature type="compositionally biased region" description="Acidic residues" evidence="2">
    <location>
        <begin position="175"/>
        <end position="219"/>
    </location>
</feature>
<proteinExistence type="predicted"/>
<dbReference type="RefSeq" id="XP_030373471.1">
    <property type="nucleotide sequence ID" value="XM_030517611.1"/>
</dbReference>
<feature type="compositionally biased region" description="Basic and acidic residues" evidence="2">
    <location>
        <begin position="128"/>
        <end position="141"/>
    </location>
</feature>
<feature type="compositionally biased region" description="Low complexity" evidence="2">
    <location>
        <begin position="118"/>
        <end position="127"/>
    </location>
</feature>
<evidence type="ECO:0000313" key="4">
    <source>
        <dbReference type="Proteomes" id="UP000504634"/>
    </source>
</evidence>
<feature type="compositionally biased region" description="Basic and acidic residues" evidence="2">
    <location>
        <begin position="768"/>
        <end position="781"/>
    </location>
</feature>
<reference evidence="5 6" key="1">
    <citation type="submission" date="2025-04" db="UniProtKB">
        <authorList>
            <consortium name="RefSeq"/>
        </authorList>
    </citation>
    <scope>IDENTIFICATION</scope>
    <source>
        <strain evidence="5 6">11010-0011.00</strain>
        <tissue evidence="5 6">Whole body</tissue>
    </source>
</reference>
<feature type="compositionally biased region" description="Basic and acidic residues" evidence="2">
    <location>
        <begin position="795"/>
        <end position="807"/>
    </location>
</feature>
<feature type="compositionally biased region" description="Acidic residues" evidence="2">
    <location>
        <begin position="753"/>
        <end position="767"/>
    </location>
</feature>
<evidence type="ECO:0000256" key="1">
    <source>
        <dbReference type="SAM" id="Coils"/>
    </source>
</evidence>
<dbReference type="OrthoDB" id="6157464at2759"/>
<evidence type="ECO:0000256" key="2">
    <source>
        <dbReference type="SAM" id="MobiDB-lite"/>
    </source>
</evidence>
<sequence>MPFVTPRSATSTGNSAGSGAAGGRTTFRPPWVKEDATTTTTTAAAKPWAKKATASAVQKENGEKPAATTTNSTTTAASKTKAGSNSSSTTSPSSTTTAKTAAAKTTEPVKKVLEPIKKTTTAAGAAKKPSEPLKKAPEVAAKKVAPNSSSAVATKKPTTVAASKKKAPTPPPESSSEEEEETDEEEEETEEEVTEEETETEEESEEEEEESSDDDDDNDSSATKKNVPEHVKKAAQLRPTTVNKRAEEQESELKQRFTIEKPKLRAVTVKRDKSMKKVIDDDDEAEEGETEEERERRLRFKLEKPQLRHVKREEKPLPSKSTDNLLKLRPALKKVPKIDEILKEPKEEPKPEFKTKTLRKAPSIKREPSIKNVPAPPPLPSLVPKAPPPPPPPLTAGEKRELTETQKAALEKLKTRPRRRPDWSEMMKEVESGKKLRHVACNDRSQPILTCKSMTKVDDKFIYETEKDNSHNKLLKQIQGGIKLRPTRTNDRSKPILEGLRKFRRQMTIEEQLQKSQSKINMLSEAPSSTNLGPASVAGGAPRASIVSAMSIDEESPDELDDIDKIRDDLQSTKQMLALELRNREAQERENKKLLAKIRTLETELEREKSREKNLEYGSNVIVATMDPTPTSEQAYVNSLKREVEDARKTSKEVEKNYHATSDLLVEAKTEIEEQKRQIQLLERKLAAALQGNTTPSTNRPHISICFAYDDDDYDEAHHNIGGMGNHGLYKGGGSLDGSRRASDAHFGRDSSPELELELSESDPDEPEEKKTERRERRLGKEVKVLRSKLTKLKVKQEAAKKEKDALKQAMKKNHVILKEENKKFKKLEKEVQKMAASMKLDEDDEDGEEKEEEEEPEGEHESEAETASESEESESEESEEETGSESEAEDSPNSAKKTNLEPRVKKHESRFAAMKKCNVLLQANVDNLQDQISQVRSRATNLQDELDAVIADLGF</sequence>
<feature type="compositionally biased region" description="Basic and acidic residues" evidence="2">
    <location>
        <begin position="244"/>
        <end position="260"/>
    </location>
</feature>
<feature type="coiled-coil region" evidence="1">
    <location>
        <begin position="637"/>
        <end position="692"/>
    </location>
</feature>
<feature type="region of interest" description="Disordered" evidence="2">
    <location>
        <begin position="273"/>
        <end position="433"/>
    </location>
</feature>
<feature type="compositionally biased region" description="Basic and acidic residues" evidence="2">
    <location>
        <begin position="738"/>
        <end position="752"/>
    </location>
</feature>
<keyword evidence="4" id="KW-1185">Reference proteome</keyword>
<feature type="domain" description="WH2" evidence="3">
    <location>
        <begin position="470"/>
        <end position="487"/>
    </location>
</feature>
<organism evidence="4 6">
    <name type="scientific">Drosophila lebanonensis</name>
    <name type="common">Fruit fly</name>
    <name type="synonym">Scaptodrosophila lebanonensis</name>
    <dbReference type="NCBI Taxonomy" id="7225"/>
    <lineage>
        <taxon>Eukaryota</taxon>
        <taxon>Metazoa</taxon>
        <taxon>Ecdysozoa</taxon>
        <taxon>Arthropoda</taxon>
        <taxon>Hexapoda</taxon>
        <taxon>Insecta</taxon>
        <taxon>Pterygota</taxon>
        <taxon>Neoptera</taxon>
        <taxon>Endopterygota</taxon>
        <taxon>Diptera</taxon>
        <taxon>Brachycera</taxon>
        <taxon>Muscomorpha</taxon>
        <taxon>Ephydroidea</taxon>
        <taxon>Drosophilidae</taxon>
        <taxon>Scaptodrosophila</taxon>
    </lineage>
</organism>
<feature type="coiled-coil region" evidence="1">
    <location>
        <begin position="570"/>
        <end position="611"/>
    </location>
</feature>
<feature type="compositionally biased region" description="Basic and acidic residues" evidence="2">
    <location>
        <begin position="336"/>
        <end position="355"/>
    </location>
</feature>
<feature type="compositionally biased region" description="Basic and acidic residues" evidence="2">
    <location>
        <begin position="293"/>
        <end position="317"/>
    </location>
</feature>
<dbReference type="GO" id="GO:0003779">
    <property type="term" value="F:actin binding"/>
    <property type="evidence" value="ECO:0007669"/>
    <property type="project" value="InterPro"/>
</dbReference>
<dbReference type="PROSITE" id="PS51082">
    <property type="entry name" value="WH2"/>
    <property type="match status" value="1"/>
</dbReference>
<dbReference type="Pfam" id="PF02205">
    <property type="entry name" value="WH2"/>
    <property type="match status" value="1"/>
</dbReference>
<dbReference type="Proteomes" id="UP000504634">
    <property type="component" value="Unplaced"/>
</dbReference>
<evidence type="ECO:0000259" key="3">
    <source>
        <dbReference type="PROSITE" id="PS51082"/>
    </source>
</evidence>
<feature type="region of interest" description="Disordered" evidence="2">
    <location>
        <begin position="735"/>
        <end position="781"/>
    </location>
</feature>
<dbReference type="SMART" id="SM00246">
    <property type="entry name" value="WH2"/>
    <property type="match status" value="2"/>
</dbReference>
<protein>
    <submittedName>
        <fullName evidence="5 6">FK506-binding protein 5 isoform X1</fullName>
    </submittedName>
</protein>
<dbReference type="CTD" id="41377"/>
<name>A0A6J2TER0_DROLE</name>
<dbReference type="RefSeq" id="XP_030373472.1">
    <property type="nucleotide sequence ID" value="XM_030517612.1"/>
</dbReference>
<evidence type="ECO:0000313" key="6">
    <source>
        <dbReference type="RefSeq" id="XP_030373472.1"/>
    </source>
</evidence>
<feature type="compositionally biased region" description="Low complexity" evidence="2">
    <location>
        <begin position="37"/>
        <end position="54"/>
    </location>
</feature>
<feature type="compositionally biased region" description="Acidic residues" evidence="2">
    <location>
        <begin position="842"/>
        <end position="891"/>
    </location>
</feature>
<dbReference type="InterPro" id="IPR003124">
    <property type="entry name" value="WH2_dom"/>
</dbReference>
<keyword evidence="1" id="KW-0175">Coiled coil</keyword>
<feature type="coiled-coil region" evidence="1">
    <location>
        <begin position="919"/>
        <end position="953"/>
    </location>
</feature>
<feature type="compositionally biased region" description="Basic and acidic residues" evidence="2">
    <location>
        <begin position="397"/>
        <end position="433"/>
    </location>
</feature>
<accession>A0A6J2TER0</accession>
<feature type="compositionally biased region" description="Basic and acidic residues" evidence="2">
    <location>
        <begin position="817"/>
        <end position="833"/>
    </location>
</feature>
<feature type="region of interest" description="Disordered" evidence="2">
    <location>
        <begin position="1"/>
        <end position="260"/>
    </location>
</feature>
<gene>
    <name evidence="5 6" type="primary">LOC115623340</name>
</gene>
<feature type="compositionally biased region" description="Pro residues" evidence="2">
    <location>
        <begin position="374"/>
        <end position="394"/>
    </location>
</feature>
<feature type="compositionally biased region" description="Low complexity" evidence="2">
    <location>
        <begin position="142"/>
        <end position="162"/>
    </location>
</feature>